<gene>
    <name evidence="1" type="ORF">HNQ08_005342</name>
</gene>
<keyword evidence="2" id="KW-1185">Reference proteome</keyword>
<evidence type="ECO:0008006" key="3">
    <source>
        <dbReference type="Google" id="ProtNLM"/>
    </source>
</evidence>
<proteinExistence type="predicted"/>
<comment type="caution">
    <text evidence="1">The sequence shown here is derived from an EMBL/GenBank/DDBJ whole genome shotgun (WGS) entry which is preliminary data.</text>
</comment>
<organism evidence="1 2">
    <name type="scientific">Deinococcus humi</name>
    <dbReference type="NCBI Taxonomy" id="662880"/>
    <lineage>
        <taxon>Bacteria</taxon>
        <taxon>Thermotogati</taxon>
        <taxon>Deinococcota</taxon>
        <taxon>Deinococci</taxon>
        <taxon>Deinococcales</taxon>
        <taxon>Deinococcaceae</taxon>
        <taxon>Deinococcus</taxon>
    </lineage>
</organism>
<dbReference type="AlphaFoldDB" id="A0A7W8K274"/>
<evidence type="ECO:0000313" key="2">
    <source>
        <dbReference type="Proteomes" id="UP000552709"/>
    </source>
</evidence>
<dbReference type="InterPro" id="IPR046038">
    <property type="entry name" value="DUF5996"/>
</dbReference>
<dbReference type="EMBL" id="JACHFL010000031">
    <property type="protein sequence ID" value="MBB5366213.1"/>
    <property type="molecule type" value="Genomic_DNA"/>
</dbReference>
<sequence>MTTIHDPWPPLPLAPWQDTLETLHLWTQIVGKIRLALAPWTNHSWHVTLLPSARGLTTGLMHHPRGAFEIEFDFCRHRLLVVTATGEDRSFALEPMSVAAFYQTLMETLEALGLSVTIWPSPVELPDPILLFPEDRLHAAYHPEAVERYWQAMLSVHRVFTVFRARFGGKVSPVHFFWGAFDLAVTRFSGRTAPTHPGGAPHCADWVMEEAYSHELSSAGFWPGTGLGEAAFYSYAYPEPPGFKTAQVGPEAATYHPALGEFVLPYEAVRTAADPDATLLSFLQSTYEAAAELAHWDRTSLEYTALPTATR</sequence>
<dbReference type="Proteomes" id="UP000552709">
    <property type="component" value="Unassembled WGS sequence"/>
</dbReference>
<protein>
    <recommendedName>
        <fullName evidence="3">Ava_C0101 and related proteins</fullName>
    </recommendedName>
</protein>
<accession>A0A7W8K274</accession>
<name>A0A7W8K274_9DEIO</name>
<dbReference type="RefSeq" id="WP_184138078.1">
    <property type="nucleotide sequence ID" value="NZ_JACHFL010000031.1"/>
</dbReference>
<evidence type="ECO:0000313" key="1">
    <source>
        <dbReference type="EMBL" id="MBB5366213.1"/>
    </source>
</evidence>
<dbReference type="Pfam" id="PF19459">
    <property type="entry name" value="DUF5996"/>
    <property type="match status" value="1"/>
</dbReference>
<reference evidence="1 2" key="1">
    <citation type="submission" date="2020-08" db="EMBL/GenBank/DDBJ databases">
        <title>Genomic Encyclopedia of Type Strains, Phase IV (KMG-IV): sequencing the most valuable type-strain genomes for metagenomic binning, comparative biology and taxonomic classification.</title>
        <authorList>
            <person name="Goeker M."/>
        </authorList>
    </citation>
    <scope>NUCLEOTIDE SEQUENCE [LARGE SCALE GENOMIC DNA]</scope>
    <source>
        <strain evidence="1 2">DSM 27939</strain>
    </source>
</reference>